<sequence length="134" mass="14430">MHTILLSFPLPAQVLEVLETRFNAPILETYAMTEVSHQITSDLLPEVPHLPGSVGLPHGDIEVKLSNAQDKCVNCGSDGKVCIRGSGVMAGYISNPAANESAFTADGFFHTGDYGKMDSNGFLFLTGRIKKFTD</sequence>
<dbReference type="InterPro" id="IPR000873">
    <property type="entry name" value="AMP-dep_synth/lig_dom"/>
</dbReference>
<keyword evidence="2" id="KW-0436">Ligase</keyword>
<comment type="caution">
    <text evidence="4">The sequence shown here is derived from an EMBL/GenBank/DDBJ whole genome shotgun (WGS) entry which is preliminary data.</text>
</comment>
<dbReference type="GO" id="GO:0031956">
    <property type="term" value="F:medium-chain fatty acid-CoA ligase activity"/>
    <property type="evidence" value="ECO:0007669"/>
    <property type="project" value="TreeGrafter"/>
</dbReference>
<evidence type="ECO:0000256" key="2">
    <source>
        <dbReference type="ARBA" id="ARBA00022598"/>
    </source>
</evidence>
<protein>
    <recommendedName>
        <fullName evidence="3">AMP-dependent synthetase/ligase domain-containing protein</fullName>
    </recommendedName>
</protein>
<dbReference type="InterPro" id="IPR042099">
    <property type="entry name" value="ANL_N_sf"/>
</dbReference>
<dbReference type="AlphaFoldDB" id="A0A8H3JAC7"/>
<dbReference type="Proteomes" id="UP000664203">
    <property type="component" value="Unassembled WGS sequence"/>
</dbReference>
<dbReference type="OrthoDB" id="3633556at2759"/>
<dbReference type="PANTHER" id="PTHR43201:SF5">
    <property type="entry name" value="MEDIUM-CHAIN ACYL-COA LIGASE ACSF2, MITOCHONDRIAL"/>
    <property type="match status" value="1"/>
</dbReference>
<feature type="domain" description="AMP-dependent synthetase/ligase" evidence="3">
    <location>
        <begin position="9"/>
        <end position="92"/>
    </location>
</feature>
<comment type="similarity">
    <text evidence="1">Belongs to the ATP-dependent AMP-binding enzyme family.</text>
</comment>
<dbReference type="PANTHER" id="PTHR43201">
    <property type="entry name" value="ACYL-COA SYNTHETASE"/>
    <property type="match status" value="1"/>
</dbReference>
<gene>
    <name evidence="4" type="ORF">ALECFALPRED_011073</name>
</gene>
<dbReference type="Pfam" id="PF00501">
    <property type="entry name" value="AMP-binding"/>
    <property type="match status" value="1"/>
</dbReference>
<organism evidence="4 5">
    <name type="scientific">Alectoria fallacina</name>
    <dbReference type="NCBI Taxonomy" id="1903189"/>
    <lineage>
        <taxon>Eukaryota</taxon>
        <taxon>Fungi</taxon>
        <taxon>Dikarya</taxon>
        <taxon>Ascomycota</taxon>
        <taxon>Pezizomycotina</taxon>
        <taxon>Lecanoromycetes</taxon>
        <taxon>OSLEUM clade</taxon>
        <taxon>Lecanoromycetidae</taxon>
        <taxon>Lecanorales</taxon>
        <taxon>Lecanorineae</taxon>
        <taxon>Parmeliaceae</taxon>
        <taxon>Alectoria</taxon>
    </lineage>
</organism>
<evidence type="ECO:0000259" key="3">
    <source>
        <dbReference type="Pfam" id="PF00501"/>
    </source>
</evidence>
<accession>A0A8H3JAC7</accession>
<proteinExistence type="inferred from homology"/>
<dbReference type="GO" id="GO:0006631">
    <property type="term" value="P:fatty acid metabolic process"/>
    <property type="evidence" value="ECO:0007669"/>
    <property type="project" value="TreeGrafter"/>
</dbReference>
<dbReference type="SUPFAM" id="SSF56801">
    <property type="entry name" value="Acetyl-CoA synthetase-like"/>
    <property type="match status" value="1"/>
</dbReference>
<reference evidence="4" key="1">
    <citation type="submission" date="2021-03" db="EMBL/GenBank/DDBJ databases">
        <authorList>
            <person name="Tagirdzhanova G."/>
        </authorList>
    </citation>
    <scope>NUCLEOTIDE SEQUENCE</scope>
</reference>
<keyword evidence="5" id="KW-1185">Reference proteome</keyword>
<name>A0A8H3JAC7_9LECA</name>
<evidence type="ECO:0000313" key="4">
    <source>
        <dbReference type="EMBL" id="CAF9943334.1"/>
    </source>
</evidence>
<evidence type="ECO:0000256" key="1">
    <source>
        <dbReference type="ARBA" id="ARBA00006432"/>
    </source>
</evidence>
<dbReference type="Gene3D" id="3.40.50.12780">
    <property type="entry name" value="N-terminal domain of ligase-like"/>
    <property type="match status" value="1"/>
</dbReference>
<evidence type="ECO:0000313" key="5">
    <source>
        <dbReference type="Proteomes" id="UP000664203"/>
    </source>
</evidence>
<dbReference type="EMBL" id="CAJPDR010000974">
    <property type="protein sequence ID" value="CAF9943334.1"/>
    <property type="molecule type" value="Genomic_DNA"/>
</dbReference>